<comment type="catalytic activity">
    <reaction evidence="9">
        <text>2 L-dopa + O2 = 2 L-dopaquinone + 2 H2O</text>
        <dbReference type="Rhea" id="RHEA:34287"/>
        <dbReference type="ChEBI" id="CHEBI:15377"/>
        <dbReference type="ChEBI" id="CHEBI:15379"/>
        <dbReference type="ChEBI" id="CHEBI:57504"/>
        <dbReference type="ChEBI" id="CHEBI:57924"/>
        <dbReference type="EC" id="1.14.18.1"/>
    </reaction>
</comment>
<dbReference type="EMBL" id="JACAZH010000009">
    <property type="protein sequence ID" value="KAF7358740.1"/>
    <property type="molecule type" value="Genomic_DNA"/>
</dbReference>
<dbReference type="InterPro" id="IPR002227">
    <property type="entry name" value="Tyrosinase_Cu-bd"/>
</dbReference>
<dbReference type="PANTHER" id="PTHR11474">
    <property type="entry name" value="TYROSINASE FAMILY MEMBER"/>
    <property type="match status" value="1"/>
</dbReference>
<dbReference type="EC" id="1.14.18.1" evidence="3"/>
<dbReference type="GO" id="GO:0042438">
    <property type="term" value="P:melanin biosynthetic process"/>
    <property type="evidence" value="ECO:0007669"/>
    <property type="project" value="UniProtKB-KW"/>
</dbReference>
<keyword evidence="15" id="KW-1185">Reference proteome</keyword>
<evidence type="ECO:0000256" key="5">
    <source>
        <dbReference type="ARBA" id="ARBA00023002"/>
    </source>
</evidence>
<comment type="caution">
    <text evidence="14">The sequence shown here is derived from an EMBL/GenBank/DDBJ whole genome shotgun (WGS) entry which is preliminary data.</text>
</comment>
<dbReference type="Pfam" id="PF18132">
    <property type="entry name" value="Tyrosinase_C"/>
    <property type="match status" value="1"/>
</dbReference>
<keyword evidence="7" id="KW-0503">Monooxygenase</keyword>
<evidence type="ECO:0000256" key="11">
    <source>
        <dbReference type="SAM" id="MobiDB-lite"/>
    </source>
</evidence>
<evidence type="ECO:0000256" key="8">
    <source>
        <dbReference type="ARBA" id="ARBA00023101"/>
    </source>
</evidence>
<keyword evidence="6" id="KW-0186">Copper</keyword>
<feature type="region of interest" description="Disordered" evidence="11">
    <location>
        <begin position="598"/>
        <end position="625"/>
    </location>
</feature>
<evidence type="ECO:0000313" key="15">
    <source>
        <dbReference type="Proteomes" id="UP000623467"/>
    </source>
</evidence>
<evidence type="ECO:0000256" key="2">
    <source>
        <dbReference type="ARBA" id="ARBA00009928"/>
    </source>
</evidence>
<dbReference type="OrthoDB" id="6132182at2759"/>
<evidence type="ECO:0000256" key="4">
    <source>
        <dbReference type="ARBA" id="ARBA00022723"/>
    </source>
</evidence>
<evidence type="ECO:0000256" key="9">
    <source>
        <dbReference type="ARBA" id="ARBA00048233"/>
    </source>
</evidence>
<feature type="region of interest" description="Disordered" evidence="11">
    <location>
        <begin position="421"/>
        <end position="452"/>
    </location>
</feature>
<dbReference type="InterPro" id="IPR050316">
    <property type="entry name" value="Tyrosinase/Hemocyanin"/>
</dbReference>
<dbReference type="PANTHER" id="PTHR11474:SF76">
    <property type="entry name" value="SHKT DOMAIN-CONTAINING PROTEIN"/>
    <property type="match status" value="1"/>
</dbReference>
<accession>A0A8H6YCU9</accession>
<proteinExistence type="inferred from homology"/>
<organism evidence="14 15">
    <name type="scientific">Mycena sanguinolenta</name>
    <dbReference type="NCBI Taxonomy" id="230812"/>
    <lineage>
        <taxon>Eukaryota</taxon>
        <taxon>Fungi</taxon>
        <taxon>Dikarya</taxon>
        <taxon>Basidiomycota</taxon>
        <taxon>Agaricomycotina</taxon>
        <taxon>Agaricomycetes</taxon>
        <taxon>Agaricomycetidae</taxon>
        <taxon>Agaricales</taxon>
        <taxon>Marasmiineae</taxon>
        <taxon>Mycenaceae</taxon>
        <taxon>Mycena</taxon>
    </lineage>
</organism>
<dbReference type="PIRSF" id="PIRSF000340">
    <property type="entry name" value="MPO_fungal"/>
    <property type="match status" value="1"/>
</dbReference>
<feature type="compositionally biased region" description="Low complexity" evidence="11">
    <location>
        <begin position="421"/>
        <end position="442"/>
    </location>
</feature>
<keyword evidence="5" id="KW-0560">Oxidoreductase</keyword>
<evidence type="ECO:0000259" key="12">
    <source>
        <dbReference type="PROSITE" id="PS00497"/>
    </source>
</evidence>
<feature type="domain" description="Tyrosinase copper-binding" evidence="13">
    <location>
        <begin position="284"/>
        <end position="295"/>
    </location>
</feature>
<gene>
    <name evidence="14" type="ORF">MSAN_01213000</name>
</gene>
<evidence type="ECO:0000256" key="10">
    <source>
        <dbReference type="ARBA" id="ARBA00048881"/>
    </source>
</evidence>
<dbReference type="PRINTS" id="PR00092">
    <property type="entry name" value="TYROSINASE"/>
</dbReference>
<dbReference type="Proteomes" id="UP000623467">
    <property type="component" value="Unassembled WGS sequence"/>
</dbReference>
<evidence type="ECO:0000313" key="14">
    <source>
        <dbReference type="EMBL" id="KAF7358740.1"/>
    </source>
</evidence>
<comment type="catalytic activity">
    <reaction evidence="10">
        <text>L-tyrosine + O2 = L-dopaquinone + H2O</text>
        <dbReference type="Rhea" id="RHEA:18117"/>
        <dbReference type="ChEBI" id="CHEBI:15377"/>
        <dbReference type="ChEBI" id="CHEBI:15379"/>
        <dbReference type="ChEBI" id="CHEBI:57924"/>
        <dbReference type="ChEBI" id="CHEBI:58315"/>
        <dbReference type="EC" id="1.14.18.1"/>
    </reaction>
</comment>
<dbReference type="Gene3D" id="1.10.1280.10">
    <property type="entry name" value="Di-copper center containing domain from catechol oxidase"/>
    <property type="match status" value="1"/>
</dbReference>
<dbReference type="InterPro" id="IPR041640">
    <property type="entry name" value="Tyrosinase_C"/>
</dbReference>
<feature type="domain" description="Tyrosinase copper-binding" evidence="12">
    <location>
        <begin position="91"/>
        <end position="108"/>
    </location>
</feature>
<dbReference type="GO" id="GO:0046872">
    <property type="term" value="F:metal ion binding"/>
    <property type="evidence" value="ECO:0007669"/>
    <property type="project" value="UniProtKB-KW"/>
</dbReference>
<reference evidence="14" key="1">
    <citation type="submission" date="2020-05" db="EMBL/GenBank/DDBJ databases">
        <title>Mycena genomes resolve the evolution of fungal bioluminescence.</title>
        <authorList>
            <person name="Tsai I.J."/>
        </authorList>
    </citation>
    <scope>NUCLEOTIDE SEQUENCE</scope>
    <source>
        <strain evidence="14">160909Yilan</strain>
    </source>
</reference>
<evidence type="ECO:0000256" key="1">
    <source>
        <dbReference type="ARBA" id="ARBA00001973"/>
    </source>
</evidence>
<sequence>MSSKYIITGAKGGTPPPGAPAPNRMEIHDFVKVADQFSLYIQALQQIYNQNQGDVASFFSIGGIHGLPYQEWDGSGTKPVDPSGWEGYCTHGNVLFPTWHRPYVGLYEQALQTAAIAIAATYTVDAARFQQAALVLRQPYWDWASNSVPPPEVISLDKVSIIAANGQTVQVANPLRRYTFHPIDPSFPSPYSSWKTTLRQPDTTAPNATDDVTMLTRVLQSVQSQLKSKTYNLLTRVTTWPAFSNHTPGDGGSTSNSLEAIHDGIHVDVGGNGQMSDPSVAGFDPIFFLHHTNVDRMLSLWSALNPGVWVTPGVATGGTWTINQNSTVDKNSNLTPFWNTQNSYWESSEVTTTTPLGYTYPEFNGLDLSNPTAVRTAIAQKVNQLYGPNSTSKSIQSKAASVVPQTVPHIQANLAHVPAPAAHNPAPAPAAAVSAAHNNPNPGHSAPHTEPDFSHVPMHQTSGEHKVWEWTARIQIKKYEVGGSFMVLLFLGSVPDDPKEWRFSPNFVGAHHVFANSVPDRCANCRAHRDAVVEGFVHLNEGINEHSGLHSLEPDVVVPYLKHDLHWRVQKAGGEPVNLTDVPSLEVAVFATPLTFPPDSDFPVPGERQQHHDITRGRQGGADAA</sequence>
<protein>
    <recommendedName>
        <fullName evidence="3">tyrosinase</fullName>
        <ecNumber evidence="3">1.14.18.1</ecNumber>
    </recommendedName>
</protein>
<dbReference type="AlphaFoldDB" id="A0A8H6YCU9"/>
<dbReference type="PROSITE" id="PS00498">
    <property type="entry name" value="TYROSINASE_2"/>
    <property type="match status" value="1"/>
</dbReference>
<dbReference type="SUPFAM" id="SSF48056">
    <property type="entry name" value="Di-copper centre-containing domain"/>
    <property type="match status" value="1"/>
</dbReference>
<evidence type="ECO:0000259" key="13">
    <source>
        <dbReference type="PROSITE" id="PS00498"/>
    </source>
</evidence>
<evidence type="ECO:0000256" key="7">
    <source>
        <dbReference type="ARBA" id="ARBA00023033"/>
    </source>
</evidence>
<dbReference type="PROSITE" id="PS00497">
    <property type="entry name" value="TYROSINASE_1"/>
    <property type="match status" value="1"/>
</dbReference>
<dbReference type="InterPro" id="IPR016216">
    <property type="entry name" value="Monophenol_mOase_fun"/>
</dbReference>
<dbReference type="GO" id="GO:0004503">
    <property type="term" value="F:tyrosinase activity"/>
    <property type="evidence" value="ECO:0007669"/>
    <property type="project" value="UniProtKB-EC"/>
</dbReference>
<dbReference type="Gene3D" id="2.60.310.20">
    <property type="match status" value="1"/>
</dbReference>
<name>A0A8H6YCU9_9AGAR</name>
<dbReference type="InterPro" id="IPR008922">
    <property type="entry name" value="Di-copper_centre_dom_sf"/>
</dbReference>
<evidence type="ECO:0000256" key="6">
    <source>
        <dbReference type="ARBA" id="ARBA00023008"/>
    </source>
</evidence>
<keyword evidence="8" id="KW-0470">Melanin biosynthesis</keyword>
<evidence type="ECO:0000256" key="3">
    <source>
        <dbReference type="ARBA" id="ARBA00011906"/>
    </source>
</evidence>
<dbReference type="Pfam" id="PF00264">
    <property type="entry name" value="Tyrosinase"/>
    <property type="match status" value="1"/>
</dbReference>
<keyword evidence="4" id="KW-0479">Metal-binding</keyword>
<comment type="cofactor">
    <cofactor evidence="1">
        <name>Cu(2+)</name>
        <dbReference type="ChEBI" id="CHEBI:29036"/>
    </cofactor>
</comment>
<comment type="similarity">
    <text evidence="2">Belongs to the tyrosinase family.</text>
</comment>